<evidence type="ECO:0000256" key="5">
    <source>
        <dbReference type="ARBA" id="ARBA00023136"/>
    </source>
</evidence>
<name>A0A7X9ZR23_9SPHN</name>
<evidence type="ECO:0000313" key="7">
    <source>
        <dbReference type="EMBL" id="NML09067.1"/>
    </source>
</evidence>
<feature type="transmembrane region" description="Helical" evidence="6">
    <location>
        <begin position="190"/>
        <end position="210"/>
    </location>
</feature>
<dbReference type="Proteomes" id="UP000519023">
    <property type="component" value="Unassembled WGS sequence"/>
</dbReference>
<dbReference type="RefSeq" id="WP_169570917.1">
    <property type="nucleotide sequence ID" value="NZ_JABBFV010000001.1"/>
</dbReference>
<feature type="transmembrane region" description="Helical" evidence="6">
    <location>
        <begin position="13"/>
        <end position="32"/>
    </location>
</feature>
<sequence length="342" mass="36349">MPDLSRLDPLKPFLPWLLLALGLVAPFALSAYDLNLLARFMAMGILALGLVLIWGHGGILSLGQGVFFGLGGYAIALHMKLADLPSGEIPDFMVWSGRDSLPFWWTPFSSPAFTIAAILIVPTLVGALFSWAVFHRRVGGTYFALITQALALAFSTLIISRQDVTGGFNGLTDFYSVFGFGLASPGTGSGLYWVTLAVLCVAFVALRWLLASRFGILLRAARDGENRVRFLGYSPTPFKVVAFAIAAMLAGVGGALFTLHAGVVSPALIGVVPSIEMVVWVAIGGRYSLAGAIVGALLVNLARDAVSSAFPELWLYLMGALFIFVVTLLPRGLAGLVKRKAA</sequence>
<keyword evidence="2" id="KW-1003">Cell membrane</keyword>
<feature type="transmembrane region" description="Helical" evidence="6">
    <location>
        <begin position="44"/>
        <end position="76"/>
    </location>
</feature>
<feature type="transmembrane region" description="Helical" evidence="6">
    <location>
        <begin position="141"/>
        <end position="159"/>
    </location>
</feature>
<accession>A0A7X9ZR23</accession>
<evidence type="ECO:0000256" key="2">
    <source>
        <dbReference type="ARBA" id="ARBA00022475"/>
    </source>
</evidence>
<comment type="caution">
    <text evidence="7">The sequence shown here is derived from an EMBL/GenBank/DDBJ whole genome shotgun (WGS) entry which is preliminary data.</text>
</comment>
<gene>
    <name evidence="7" type="primary">urtC</name>
    <name evidence="7" type="ORF">HHL08_02720</name>
</gene>
<evidence type="ECO:0000256" key="3">
    <source>
        <dbReference type="ARBA" id="ARBA00022692"/>
    </source>
</evidence>
<feature type="transmembrane region" description="Helical" evidence="6">
    <location>
        <begin position="230"/>
        <end position="257"/>
    </location>
</feature>
<dbReference type="Pfam" id="PF02653">
    <property type="entry name" value="BPD_transp_2"/>
    <property type="match status" value="1"/>
</dbReference>
<protein>
    <submittedName>
        <fullName evidence="7">Urea ABC transporter permease subunit UrtC</fullName>
    </submittedName>
</protein>
<dbReference type="NCBIfam" id="TIGR03408">
    <property type="entry name" value="urea_trans_UrtC"/>
    <property type="match status" value="1"/>
</dbReference>
<evidence type="ECO:0000256" key="6">
    <source>
        <dbReference type="SAM" id="Phobius"/>
    </source>
</evidence>
<dbReference type="AlphaFoldDB" id="A0A7X9ZR23"/>
<organism evidence="7 8">
    <name type="scientific">Sphingobium psychrophilum</name>
    <dbReference type="NCBI Taxonomy" id="2728834"/>
    <lineage>
        <taxon>Bacteria</taxon>
        <taxon>Pseudomonadati</taxon>
        <taxon>Pseudomonadota</taxon>
        <taxon>Alphaproteobacteria</taxon>
        <taxon>Sphingomonadales</taxon>
        <taxon>Sphingomonadaceae</taxon>
        <taxon>Sphingobium</taxon>
    </lineage>
</organism>
<dbReference type="InterPro" id="IPR001851">
    <property type="entry name" value="ABC_transp_permease"/>
</dbReference>
<dbReference type="GO" id="GO:0015658">
    <property type="term" value="F:branched-chain amino acid transmembrane transporter activity"/>
    <property type="evidence" value="ECO:0007669"/>
    <property type="project" value="InterPro"/>
</dbReference>
<evidence type="ECO:0000313" key="8">
    <source>
        <dbReference type="Proteomes" id="UP000519023"/>
    </source>
</evidence>
<feature type="transmembrane region" description="Helical" evidence="6">
    <location>
        <begin position="313"/>
        <end position="333"/>
    </location>
</feature>
<evidence type="ECO:0000256" key="4">
    <source>
        <dbReference type="ARBA" id="ARBA00022989"/>
    </source>
</evidence>
<dbReference type="InterPro" id="IPR043428">
    <property type="entry name" value="LivM-like"/>
</dbReference>
<evidence type="ECO:0000256" key="1">
    <source>
        <dbReference type="ARBA" id="ARBA00004651"/>
    </source>
</evidence>
<dbReference type="GO" id="GO:0005886">
    <property type="term" value="C:plasma membrane"/>
    <property type="evidence" value="ECO:0007669"/>
    <property type="project" value="UniProtKB-SubCell"/>
</dbReference>
<reference evidence="7 8" key="1">
    <citation type="submission" date="2020-04" db="EMBL/GenBank/DDBJ databases">
        <title>Sphingobium sp. AR-3-1 isolated from Arctic soil.</title>
        <authorList>
            <person name="Dahal R.H."/>
            <person name="Chaudhary D.K."/>
        </authorList>
    </citation>
    <scope>NUCLEOTIDE SEQUENCE [LARGE SCALE GENOMIC DNA]</scope>
    <source>
        <strain evidence="7 8">AR-3-1</strain>
    </source>
</reference>
<keyword evidence="4 6" id="KW-1133">Transmembrane helix</keyword>
<dbReference type="InterPro" id="IPR017778">
    <property type="entry name" value="ABC_transptr_urea_perm_UrtC"/>
</dbReference>
<proteinExistence type="predicted"/>
<keyword evidence="8" id="KW-1185">Reference proteome</keyword>
<comment type="subcellular location">
    <subcellularLocation>
        <location evidence="1">Cell membrane</location>
        <topology evidence="1">Multi-pass membrane protein</topology>
    </subcellularLocation>
</comment>
<feature type="transmembrane region" description="Helical" evidence="6">
    <location>
        <begin position="277"/>
        <end position="301"/>
    </location>
</feature>
<dbReference type="PANTHER" id="PTHR30482:SF4">
    <property type="entry name" value="SLR1201 PROTEIN"/>
    <property type="match status" value="1"/>
</dbReference>
<dbReference type="PANTHER" id="PTHR30482">
    <property type="entry name" value="HIGH-AFFINITY BRANCHED-CHAIN AMINO ACID TRANSPORT SYSTEM PERMEASE"/>
    <property type="match status" value="1"/>
</dbReference>
<keyword evidence="3 6" id="KW-0812">Transmembrane</keyword>
<keyword evidence="5 6" id="KW-0472">Membrane</keyword>
<dbReference type="CDD" id="cd06581">
    <property type="entry name" value="TM_PBP1_LivM_like"/>
    <property type="match status" value="1"/>
</dbReference>
<feature type="transmembrane region" description="Helical" evidence="6">
    <location>
        <begin position="112"/>
        <end position="134"/>
    </location>
</feature>
<dbReference type="EMBL" id="JABBFV010000001">
    <property type="protein sequence ID" value="NML09067.1"/>
    <property type="molecule type" value="Genomic_DNA"/>
</dbReference>